<dbReference type="Pfam" id="PF04607">
    <property type="entry name" value="RelA_SpoT"/>
    <property type="match status" value="1"/>
</dbReference>
<keyword evidence="2" id="KW-0418">Kinase</keyword>
<dbReference type="GO" id="GO:0008728">
    <property type="term" value="F:GTP diphosphokinase activity"/>
    <property type="evidence" value="ECO:0007669"/>
    <property type="project" value="UniProtKB-EC"/>
</dbReference>
<feature type="domain" description="RelA/SpoT" evidence="1">
    <location>
        <begin position="47"/>
        <end position="175"/>
    </location>
</feature>
<evidence type="ECO:0000259" key="1">
    <source>
        <dbReference type="SMART" id="SM00954"/>
    </source>
</evidence>
<dbReference type="Gene3D" id="1.10.287.860">
    <property type="entry name" value="Nucleotidyltransferase"/>
    <property type="match status" value="1"/>
</dbReference>
<dbReference type="CDD" id="cd05399">
    <property type="entry name" value="NT_Rel-Spo_like"/>
    <property type="match status" value="1"/>
</dbReference>
<keyword evidence="2" id="KW-0808">Transferase</keyword>
<dbReference type="Gene3D" id="3.30.460.10">
    <property type="entry name" value="Beta Polymerase, domain 2"/>
    <property type="match status" value="1"/>
</dbReference>
<name>A0A6P2JP28_9BURK</name>
<dbReference type="InterPro" id="IPR043519">
    <property type="entry name" value="NT_sf"/>
</dbReference>
<dbReference type="SMART" id="SM00954">
    <property type="entry name" value="RelA_SpoT"/>
    <property type="match status" value="1"/>
</dbReference>
<dbReference type="GO" id="GO:0015969">
    <property type="term" value="P:guanosine tetraphosphate metabolic process"/>
    <property type="evidence" value="ECO:0007669"/>
    <property type="project" value="InterPro"/>
</dbReference>
<protein>
    <submittedName>
        <fullName evidence="2">GTP pyrophosphokinase YwaC</fullName>
        <ecNumber evidence="2">2.7.6.5</ecNumber>
    </submittedName>
</protein>
<evidence type="ECO:0000313" key="3">
    <source>
        <dbReference type="Proteomes" id="UP000494162"/>
    </source>
</evidence>
<dbReference type="SUPFAM" id="SSF81301">
    <property type="entry name" value="Nucleotidyltransferase"/>
    <property type="match status" value="1"/>
</dbReference>
<sequence length="370" mass="41622">MEKDVSTKMLDAYDKNNGLYSDFCGSVERLLRDLLSEKRIEILSVTSRVKGKGSLERKIATKGVGRYKSLADVTDVCGVRVITYFEGDVSRVADLIRAEFDIDEKNSTDKYHASDPDRFGYRSVHFVVTHRASRRCLSEYRRYESCKAEIQIRSILQHAWAEIEHDLGYKASEDVPAPVRRRFSRLSGLLELADEEFMTIRKEIDAYEQALASRMSKDLSDVAIDAASYVAFVNGDSLVKSIDDAIVGPSSGVVIPSPKSRTDRNVSQLRFLGIDRVGQLKQLLQEHEEKIVKFAHRFVTRDGRELSQVVWPAKGVASGISIYYLGLVLLTMSGQEGRLKEYLAEFFPGNANMEADLKATAADLAEKRNM</sequence>
<gene>
    <name evidence="2" type="primary">ywaC</name>
    <name evidence="2" type="ORF">BPS26883_02108</name>
</gene>
<accession>A0A6P2JP28</accession>
<dbReference type="InterPro" id="IPR007685">
    <property type="entry name" value="RelA_SpoT"/>
</dbReference>
<dbReference type="EMBL" id="CABVPP010000011">
    <property type="protein sequence ID" value="VWB45936.1"/>
    <property type="molecule type" value="Genomic_DNA"/>
</dbReference>
<dbReference type="EC" id="2.7.6.5" evidence="2"/>
<dbReference type="RefSeq" id="WP_174902184.1">
    <property type="nucleotide sequence ID" value="NZ_CABVPP010000011.1"/>
</dbReference>
<reference evidence="2 3" key="1">
    <citation type="submission" date="2019-09" db="EMBL/GenBank/DDBJ databases">
        <authorList>
            <person name="Depoorter E."/>
        </authorList>
    </citation>
    <scope>NUCLEOTIDE SEQUENCE [LARGE SCALE GENOMIC DNA]</scope>
    <source>
        <strain evidence="2">LMG 26883</strain>
    </source>
</reference>
<dbReference type="PANTHER" id="PTHR41773:SF1">
    <property type="entry name" value="RELA_SPOT DOMAIN-CONTAINING PROTEIN"/>
    <property type="match status" value="1"/>
</dbReference>
<proteinExistence type="predicted"/>
<evidence type="ECO:0000313" key="2">
    <source>
        <dbReference type="EMBL" id="VWB45936.1"/>
    </source>
</evidence>
<dbReference type="GO" id="GO:0016301">
    <property type="term" value="F:kinase activity"/>
    <property type="evidence" value="ECO:0007669"/>
    <property type="project" value="UniProtKB-KW"/>
</dbReference>
<dbReference type="AlphaFoldDB" id="A0A6P2JP28"/>
<organism evidence="2 3">
    <name type="scientific">Burkholderia pseudomultivorans</name>
    <dbReference type="NCBI Taxonomy" id="1207504"/>
    <lineage>
        <taxon>Bacteria</taxon>
        <taxon>Pseudomonadati</taxon>
        <taxon>Pseudomonadota</taxon>
        <taxon>Betaproteobacteria</taxon>
        <taxon>Burkholderiales</taxon>
        <taxon>Burkholderiaceae</taxon>
        <taxon>Burkholderia</taxon>
        <taxon>Burkholderia cepacia complex</taxon>
    </lineage>
</organism>
<dbReference type="GeneID" id="93169135"/>
<dbReference type="Proteomes" id="UP000494162">
    <property type="component" value="Unassembled WGS sequence"/>
</dbReference>
<dbReference type="PANTHER" id="PTHR41773">
    <property type="entry name" value="GTP PYROPHOSPHATASE-RELATED"/>
    <property type="match status" value="1"/>
</dbReference>